<reference evidence="4" key="1">
    <citation type="submission" date="2025-08" db="UniProtKB">
        <authorList>
            <consortium name="Ensembl"/>
        </authorList>
    </citation>
    <scope>IDENTIFICATION</scope>
</reference>
<reference evidence="4" key="2">
    <citation type="submission" date="2025-09" db="UniProtKB">
        <authorList>
            <consortium name="Ensembl"/>
        </authorList>
    </citation>
    <scope>IDENTIFICATION</scope>
</reference>
<organism evidence="4 5">
    <name type="scientific">Zonotrichia albicollis</name>
    <name type="common">White-throated sparrow</name>
    <name type="synonym">Fringilla albicollis</name>
    <dbReference type="NCBI Taxonomy" id="44394"/>
    <lineage>
        <taxon>Eukaryota</taxon>
        <taxon>Metazoa</taxon>
        <taxon>Chordata</taxon>
        <taxon>Craniata</taxon>
        <taxon>Vertebrata</taxon>
        <taxon>Euteleostomi</taxon>
        <taxon>Archelosauria</taxon>
        <taxon>Archosauria</taxon>
        <taxon>Dinosauria</taxon>
        <taxon>Saurischia</taxon>
        <taxon>Theropoda</taxon>
        <taxon>Coelurosauria</taxon>
        <taxon>Aves</taxon>
        <taxon>Neognathae</taxon>
        <taxon>Neoaves</taxon>
        <taxon>Telluraves</taxon>
        <taxon>Australaves</taxon>
        <taxon>Passeriformes</taxon>
        <taxon>Passerellidae</taxon>
        <taxon>Zonotrichia</taxon>
    </lineage>
</organism>
<protein>
    <submittedName>
        <fullName evidence="4">Uncharacterized protein</fullName>
    </submittedName>
</protein>
<sequence length="140" mass="15104">IKLDSYDIASLLLRSGARVNLRCVHERTALHEAARLGRKDLVQLLLESGADPDPRSGYGLTPLALAAQMGHTEIMELLLQRAMLYQGGTSGSCVSSAAPSQVLVCHIHREPGLFSLQLGSYTVLSKVMLAIFGVSLYRGL</sequence>
<dbReference type="PANTHER" id="PTHR24173:SF87">
    <property type="entry name" value="ANKYRIN REPEAT AND SOCS BOX CONTAINING 14"/>
    <property type="match status" value="1"/>
</dbReference>
<dbReference type="Ensembl" id="ENSZALT00000028468.1">
    <property type="protein sequence ID" value="ENSZALP00000021843.1"/>
    <property type="gene ID" value="ENSZALG00000017053.1"/>
</dbReference>
<evidence type="ECO:0000313" key="5">
    <source>
        <dbReference type="Proteomes" id="UP000694413"/>
    </source>
</evidence>
<dbReference type="PROSITE" id="PS50297">
    <property type="entry name" value="ANK_REP_REGION"/>
    <property type="match status" value="2"/>
</dbReference>
<dbReference type="Proteomes" id="UP000694413">
    <property type="component" value="Unassembled WGS sequence"/>
</dbReference>
<dbReference type="Pfam" id="PF12796">
    <property type="entry name" value="Ank_2"/>
    <property type="match status" value="1"/>
</dbReference>
<accession>A0A8D2NI47</accession>
<dbReference type="InterPro" id="IPR002110">
    <property type="entry name" value="Ankyrin_rpt"/>
</dbReference>
<evidence type="ECO:0000256" key="3">
    <source>
        <dbReference type="PROSITE-ProRule" id="PRU00023"/>
    </source>
</evidence>
<dbReference type="PROSITE" id="PS50088">
    <property type="entry name" value="ANK_REPEAT"/>
    <property type="match status" value="2"/>
</dbReference>
<feature type="repeat" description="ANK" evidence="3">
    <location>
        <begin position="58"/>
        <end position="81"/>
    </location>
</feature>
<evidence type="ECO:0000256" key="2">
    <source>
        <dbReference type="ARBA" id="ARBA00023043"/>
    </source>
</evidence>
<dbReference type="SMART" id="SM00248">
    <property type="entry name" value="ANK"/>
    <property type="match status" value="2"/>
</dbReference>
<dbReference type="Gene3D" id="1.25.40.20">
    <property type="entry name" value="Ankyrin repeat-containing domain"/>
    <property type="match status" value="1"/>
</dbReference>
<dbReference type="InterPro" id="IPR036770">
    <property type="entry name" value="Ankyrin_rpt-contain_sf"/>
</dbReference>
<name>A0A8D2NI47_ZONAL</name>
<keyword evidence="1" id="KW-0677">Repeat</keyword>
<dbReference type="SUPFAM" id="SSF48403">
    <property type="entry name" value="Ankyrin repeat"/>
    <property type="match status" value="1"/>
</dbReference>
<feature type="repeat" description="ANK" evidence="3">
    <location>
        <begin position="25"/>
        <end position="57"/>
    </location>
</feature>
<evidence type="ECO:0000256" key="1">
    <source>
        <dbReference type="ARBA" id="ARBA00022737"/>
    </source>
</evidence>
<keyword evidence="2 3" id="KW-0040">ANK repeat</keyword>
<dbReference type="PANTHER" id="PTHR24173">
    <property type="entry name" value="ANKYRIN REPEAT CONTAINING"/>
    <property type="match status" value="1"/>
</dbReference>
<keyword evidence="5" id="KW-1185">Reference proteome</keyword>
<dbReference type="AlphaFoldDB" id="A0A8D2NI47"/>
<evidence type="ECO:0000313" key="4">
    <source>
        <dbReference type="Ensembl" id="ENSZALP00000021843.1"/>
    </source>
</evidence>
<proteinExistence type="predicted"/>